<proteinExistence type="inferred from homology"/>
<evidence type="ECO:0000256" key="4">
    <source>
        <dbReference type="ARBA" id="ARBA00022989"/>
    </source>
</evidence>
<dbReference type="Proteomes" id="UP000639606">
    <property type="component" value="Unassembled WGS sequence"/>
</dbReference>
<dbReference type="SUPFAM" id="SSF103481">
    <property type="entry name" value="Multidrug resistance efflux transporter EmrE"/>
    <property type="match status" value="1"/>
</dbReference>
<keyword evidence="4 6" id="KW-1133">Transmembrane helix</keyword>
<evidence type="ECO:0000256" key="2">
    <source>
        <dbReference type="ARBA" id="ARBA00007362"/>
    </source>
</evidence>
<evidence type="ECO:0000259" key="7">
    <source>
        <dbReference type="Pfam" id="PF00892"/>
    </source>
</evidence>
<dbReference type="RefSeq" id="WP_229796227.1">
    <property type="nucleotide sequence ID" value="NZ_BMRG01000018.1"/>
</dbReference>
<evidence type="ECO:0000256" key="3">
    <source>
        <dbReference type="ARBA" id="ARBA00022692"/>
    </source>
</evidence>
<dbReference type="AlphaFoldDB" id="A0A918AW08"/>
<dbReference type="GO" id="GO:0016020">
    <property type="term" value="C:membrane"/>
    <property type="evidence" value="ECO:0007669"/>
    <property type="project" value="UniProtKB-SubCell"/>
</dbReference>
<organism evidence="8 9">
    <name type="scientific">Saccharothrix coeruleofusca</name>
    <dbReference type="NCBI Taxonomy" id="33919"/>
    <lineage>
        <taxon>Bacteria</taxon>
        <taxon>Bacillati</taxon>
        <taxon>Actinomycetota</taxon>
        <taxon>Actinomycetes</taxon>
        <taxon>Pseudonocardiales</taxon>
        <taxon>Pseudonocardiaceae</taxon>
        <taxon>Saccharothrix</taxon>
    </lineage>
</organism>
<keyword evidence="3 6" id="KW-0812">Transmembrane</keyword>
<feature type="domain" description="EamA" evidence="7">
    <location>
        <begin position="1"/>
        <end position="102"/>
    </location>
</feature>
<comment type="subcellular location">
    <subcellularLocation>
        <location evidence="1">Membrane</location>
        <topology evidence="1">Multi-pass membrane protein</topology>
    </subcellularLocation>
</comment>
<comment type="similarity">
    <text evidence="2">Belongs to the EamA transporter family.</text>
</comment>
<keyword evidence="5 6" id="KW-0472">Membrane</keyword>
<dbReference type="Pfam" id="PF00892">
    <property type="entry name" value="EamA"/>
    <property type="match status" value="1"/>
</dbReference>
<dbReference type="InterPro" id="IPR037185">
    <property type="entry name" value="EmrE-like"/>
</dbReference>
<sequence>MTAWQLLADGGVLIVPALVVEGAPPTLTPGGLLGFGYLCAVATALGFTAWFTGLRHLGTGAVGLIGLLNPVTGVLLGTLLAGEALTGRRHLGLALVLVGVLLGQPAVARRIAPPSRTPEGVGGR</sequence>
<name>A0A918AW08_9PSEU</name>
<evidence type="ECO:0000313" key="8">
    <source>
        <dbReference type="EMBL" id="GGP78536.1"/>
    </source>
</evidence>
<comment type="caution">
    <text evidence="8">The sequence shown here is derived from an EMBL/GenBank/DDBJ whole genome shotgun (WGS) entry which is preliminary data.</text>
</comment>
<feature type="transmembrane region" description="Helical" evidence="6">
    <location>
        <begin position="64"/>
        <end position="85"/>
    </location>
</feature>
<feature type="transmembrane region" description="Helical" evidence="6">
    <location>
        <begin position="32"/>
        <end position="52"/>
    </location>
</feature>
<evidence type="ECO:0000313" key="9">
    <source>
        <dbReference type="Proteomes" id="UP000639606"/>
    </source>
</evidence>
<keyword evidence="9" id="KW-1185">Reference proteome</keyword>
<evidence type="ECO:0000256" key="1">
    <source>
        <dbReference type="ARBA" id="ARBA00004141"/>
    </source>
</evidence>
<evidence type="ECO:0000256" key="5">
    <source>
        <dbReference type="ARBA" id="ARBA00023136"/>
    </source>
</evidence>
<dbReference type="InterPro" id="IPR000620">
    <property type="entry name" value="EamA_dom"/>
</dbReference>
<dbReference type="EMBL" id="BMRG01000018">
    <property type="protein sequence ID" value="GGP78536.1"/>
    <property type="molecule type" value="Genomic_DNA"/>
</dbReference>
<reference evidence="8" key="2">
    <citation type="submission" date="2020-09" db="EMBL/GenBank/DDBJ databases">
        <authorList>
            <person name="Sun Q."/>
            <person name="Ohkuma M."/>
        </authorList>
    </citation>
    <scope>NUCLEOTIDE SEQUENCE</scope>
    <source>
        <strain evidence="8">JCM 3313</strain>
    </source>
</reference>
<reference evidence="8" key="1">
    <citation type="journal article" date="2014" name="Int. J. Syst. Evol. Microbiol.">
        <title>Complete genome sequence of Corynebacterium casei LMG S-19264T (=DSM 44701T), isolated from a smear-ripened cheese.</title>
        <authorList>
            <consortium name="US DOE Joint Genome Institute (JGI-PGF)"/>
            <person name="Walter F."/>
            <person name="Albersmeier A."/>
            <person name="Kalinowski J."/>
            <person name="Ruckert C."/>
        </authorList>
    </citation>
    <scope>NUCLEOTIDE SEQUENCE</scope>
    <source>
        <strain evidence="8">JCM 3313</strain>
    </source>
</reference>
<dbReference type="Gene3D" id="1.10.3730.20">
    <property type="match status" value="1"/>
</dbReference>
<gene>
    <name evidence="8" type="ORF">GCM10010185_60420</name>
</gene>
<evidence type="ECO:0000256" key="6">
    <source>
        <dbReference type="SAM" id="Phobius"/>
    </source>
</evidence>
<protein>
    <recommendedName>
        <fullName evidence="7">EamA domain-containing protein</fullName>
    </recommendedName>
</protein>
<dbReference type="PANTHER" id="PTHR32322:SF2">
    <property type="entry name" value="EAMA DOMAIN-CONTAINING PROTEIN"/>
    <property type="match status" value="1"/>
</dbReference>
<dbReference type="PANTHER" id="PTHR32322">
    <property type="entry name" value="INNER MEMBRANE TRANSPORTER"/>
    <property type="match status" value="1"/>
</dbReference>
<dbReference type="InterPro" id="IPR050638">
    <property type="entry name" value="AA-Vitamin_Transporters"/>
</dbReference>
<feature type="transmembrane region" description="Helical" evidence="6">
    <location>
        <begin position="91"/>
        <end position="108"/>
    </location>
</feature>
<accession>A0A918AW08</accession>